<evidence type="ECO:0000256" key="1">
    <source>
        <dbReference type="SAM" id="MobiDB-lite"/>
    </source>
</evidence>
<proteinExistence type="predicted"/>
<organism evidence="2 3">
    <name type="scientific">Tanacetum coccineum</name>
    <dbReference type="NCBI Taxonomy" id="301880"/>
    <lineage>
        <taxon>Eukaryota</taxon>
        <taxon>Viridiplantae</taxon>
        <taxon>Streptophyta</taxon>
        <taxon>Embryophyta</taxon>
        <taxon>Tracheophyta</taxon>
        <taxon>Spermatophyta</taxon>
        <taxon>Magnoliopsida</taxon>
        <taxon>eudicotyledons</taxon>
        <taxon>Gunneridae</taxon>
        <taxon>Pentapetalae</taxon>
        <taxon>asterids</taxon>
        <taxon>campanulids</taxon>
        <taxon>Asterales</taxon>
        <taxon>Asteraceae</taxon>
        <taxon>Asteroideae</taxon>
        <taxon>Anthemideae</taxon>
        <taxon>Anthemidinae</taxon>
        <taxon>Tanacetum</taxon>
    </lineage>
</organism>
<feature type="region of interest" description="Disordered" evidence="1">
    <location>
        <begin position="51"/>
        <end position="73"/>
    </location>
</feature>
<protein>
    <submittedName>
        <fullName evidence="2">Uncharacterized protein</fullName>
    </submittedName>
</protein>
<reference evidence="2" key="2">
    <citation type="submission" date="2022-01" db="EMBL/GenBank/DDBJ databases">
        <authorList>
            <person name="Yamashiro T."/>
            <person name="Shiraishi A."/>
            <person name="Satake H."/>
            <person name="Nakayama K."/>
        </authorList>
    </citation>
    <scope>NUCLEOTIDE SEQUENCE</scope>
</reference>
<name>A0ABQ4XPM8_9ASTR</name>
<dbReference type="EMBL" id="BQNB010009708">
    <property type="protein sequence ID" value="GJS67305.1"/>
    <property type="molecule type" value="Genomic_DNA"/>
</dbReference>
<dbReference type="Proteomes" id="UP001151760">
    <property type="component" value="Unassembled WGS sequence"/>
</dbReference>
<gene>
    <name evidence="2" type="ORF">Tco_0681869</name>
</gene>
<evidence type="ECO:0000313" key="3">
    <source>
        <dbReference type="Proteomes" id="UP001151760"/>
    </source>
</evidence>
<reference evidence="2" key="1">
    <citation type="journal article" date="2022" name="Int. J. Mol. Sci.">
        <title>Draft Genome of Tanacetum Coccineum: Genomic Comparison of Closely Related Tanacetum-Family Plants.</title>
        <authorList>
            <person name="Yamashiro T."/>
            <person name="Shiraishi A."/>
            <person name="Nakayama K."/>
            <person name="Satake H."/>
        </authorList>
    </citation>
    <scope>NUCLEOTIDE SEQUENCE</scope>
</reference>
<keyword evidence="3" id="KW-1185">Reference proteome</keyword>
<evidence type="ECO:0000313" key="2">
    <source>
        <dbReference type="EMBL" id="GJS67305.1"/>
    </source>
</evidence>
<accession>A0ABQ4XPM8</accession>
<feature type="compositionally biased region" description="Basic and acidic residues" evidence="1">
    <location>
        <begin position="51"/>
        <end position="66"/>
    </location>
</feature>
<comment type="caution">
    <text evidence="2">The sequence shown here is derived from an EMBL/GenBank/DDBJ whole genome shotgun (WGS) entry which is preliminary data.</text>
</comment>
<sequence length="73" mass="8694">MFTIARPVKFLAYRRLEVEVLEKSMEDLEQVREKDKELFEETIELKRKLNEESFETSNKETNDKLAEALAQSK</sequence>